<dbReference type="EMBL" id="KN714744">
    <property type="protein sequence ID" value="KUI60138.1"/>
    <property type="molecule type" value="Genomic_DNA"/>
</dbReference>
<dbReference type="GO" id="GO:0005506">
    <property type="term" value="F:iron ion binding"/>
    <property type="evidence" value="ECO:0007669"/>
    <property type="project" value="InterPro"/>
</dbReference>
<evidence type="ECO:0000313" key="11">
    <source>
        <dbReference type="Proteomes" id="UP000078576"/>
    </source>
</evidence>
<comment type="similarity">
    <text evidence="2 8">Belongs to the cytochrome P450 family.</text>
</comment>
<dbReference type="InterPro" id="IPR036396">
    <property type="entry name" value="Cyt_P450_sf"/>
</dbReference>
<comment type="cofactor">
    <cofactor evidence="1 7">
        <name>heme</name>
        <dbReference type="ChEBI" id="CHEBI:30413"/>
    </cofactor>
</comment>
<feature type="transmembrane region" description="Helical" evidence="9">
    <location>
        <begin position="12"/>
        <end position="34"/>
    </location>
</feature>
<name>A0A194V8D1_CYTMA</name>
<evidence type="ECO:0000256" key="4">
    <source>
        <dbReference type="ARBA" id="ARBA00023002"/>
    </source>
</evidence>
<keyword evidence="9" id="KW-0812">Transmembrane</keyword>
<dbReference type="PANTHER" id="PTHR46206">
    <property type="entry name" value="CYTOCHROME P450"/>
    <property type="match status" value="1"/>
</dbReference>
<reference evidence="11" key="1">
    <citation type="submission" date="2014-12" db="EMBL/GenBank/DDBJ databases">
        <title>Genome Sequence of Valsa Canker Pathogens Uncovers a Specific Adaption of Colonization on Woody Bark.</title>
        <authorList>
            <person name="Yin Z."/>
            <person name="Liu H."/>
            <person name="Gao X."/>
            <person name="Li Z."/>
            <person name="Song N."/>
            <person name="Ke X."/>
            <person name="Dai Q."/>
            <person name="Wu Y."/>
            <person name="Sun Y."/>
            <person name="Xu J.-R."/>
            <person name="Kang Z.K."/>
            <person name="Wang L."/>
            <person name="Huang L."/>
        </authorList>
    </citation>
    <scope>NUCLEOTIDE SEQUENCE [LARGE SCALE GENOMIC DNA]</scope>
    <source>
        <strain evidence="11">SXYL134</strain>
    </source>
</reference>
<keyword evidence="5 7" id="KW-0408">Iron</keyword>
<keyword evidence="9" id="KW-0472">Membrane</keyword>
<evidence type="ECO:0000256" key="8">
    <source>
        <dbReference type="RuleBase" id="RU000461"/>
    </source>
</evidence>
<dbReference type="PROSITE" id="PS00086">
    <property type="entry name" value="CYTOCHROME_P450"/>
    <property type="match status" value="1"/>
</dbReference>
<evidence type="ECO:0000256" key="6">
    <source>
        <dbReference type="ARBA" id="ARBA00023033"/>
    </source>
</evidence>
<dbReference type="SUPFAM" id="SSF48264">
    <property type="entry name" value="Cytochrome P450"/>
    <property type="match status" value="1"/>
</dbReference>
<dbReference type="GO" id="GO:0004497">
    <property type="term" value="F:monooxygenase activity"/>
    <property type="evidence" value="ECO:0007669"/>
    <property type="project" value="UniProtKB-KW"/>
</dbReference>
<sequence>MHNSSHFHAFNFGNVIVLISPSRCYCCVIVWALWQRPWSATAKLDLPLVEFDDADNSCDVSELKGRYTNETGKLLKKGYDKYLKHGRPFALRNFAHNEADRPLVFVPVQYLEEVRNAPQDKVSLPEYTERAAILNHIMGPRITDEVQFAARLNLNRALNNLIGPIQEQCFNAAKKTMPSSPEWTPIHVYPIILQLFAHMSARVMVGPELCKAWPSFSLQYLNVALKAPSIVRQKYSPWTYWTAKYFSPEVKAVMKVRRQAAEFVRPVLEARQKDFRANGDAAERHDDVIQWLMDEHRARGRQVMPDELVQNIFITMVASMHGTSTIAYSVLLDLLDHPDALTEIRDEIDHVKKDDLGGAPVWTRHGLVELRLLDSFMRETHRMHPFTEVTMQRTVLVPYTFKDGLTVPPGLSVNFTSLQHSMDEDIHGPNADTFDPKRWFKKRQGFDTSKFQFASTSDEWLNWGGGPHACPGRFLADVTIKLILIFLVTNYEIKYPEGVTKRPADGRRNLMITPDMATPIMFKELQT</sequence>
<keyword evidence="3 7" id="KW-0479">Metal-binding</keyword>
<dbReference type="STRING" id="694573.A0A194V8D1"/>
<evidence type="ECO:0000256" key="3">
    <source>
        <dbReference type="ARBA" id="ARBA00022723"/>
    </source>
</evidence>
<dbReference type="GO" id="GO:0016705">
    <property type="term" value="F:oxidoreductase activity, acting on paired donors, with incorporation or reduction of molecular oxygen"/>
    <property type="evidence" value="ECO:0007669"/>
    <property type="project" value="InterPro"/>
</dbReference>
<dbReference type="PANTHER" id="PTHR46206:SF4">
    <property type="entry name" value="P450, PUTATIVE (EUROFUNG)-RELATED"/>
    <property type="match status" value="1"/>
</dbReference>
<evidence type="ECO:0000256" key="7">
    <source>
        <dbReference type="PIRSR" id="PIRSR602403-1"/>
    </source>
</evidence>
<feature type="binding site" description="axial binding residue" evidence="7">
    <location>
        <position position="470"/>
    </location>
    <ligand>
        <name>heme</name>
        <dbReference type="ChEBI" id="CHEBI:30413"/>
    </ligand>
    <ligandPart>
        <name>Fe</name>
        <dbReference type="ChEBI" id="CHEBI:18248"/>
    </ligandPart>
</feature>
<dbReference type="Pfam" id="PF00067">
    <property type="entry name" value="p450"/>
    <property type="match status" value="1"/>
</dbReference>
<evidence type="ECO:0000256" key="9">
    <source>
        <dbReference type="SAM" id="Phobius"/>
    </source>
</evidence>
<organism evidence="10 11">
    <name type="scientific">Cytospora mali</name>
    <name type="common">Apple Valsa canker fungus</name>
    <name type="synonym">Valsa mali</name>
    <dbReference type="NCBI Taxonomy" id="578113"/>
    <lineage>
        <taxon>Eukaryota</taxon>
        <taxon>Fungi</taxon>
        <taxon>Dikarya</taxon>
        <taxon>Ascomycota</taxon>
        <taxon>Pezizomycotina</taxon>
        <taxon>Sordariomycetes</taxon>
        <taxon>Sordariomycetidae</taxon>
        <taxon>Diaporthales</taxon>
        <taxon>Cytosporaceae</taxon>
        <taxon>Cytospora</taxon>
    </lineage>
</organism>
<keyword evidence="6 8" id="KW-0503">Monooxygenase</keyword>
<protein>
    <submittedName>
        <fullName evidence="10">Ent-kaurene oxidase</fullName>
    </submittedName>
</protein>
<keyword evidence="11" id="KW-1185">Reference proteome</keyword>
<dbReference type="Gene3D" id="1.10.630.10">
    <property type="entry name" value="Cytochrome P450"/>
    <property type="match status" value="1"/>
</dbReference>
<dbReference type="AlphaFoldDB" id="A0A194V8D1"/>
<dbReference type="CDD" id="cd11041">
    <property type="entry name" value="CYP503A1-like"/>
    <property type="match status" value="1"/>
</dbReference>
<evidence type="ECO:0000256" key="1">
    <source>
        <dbReference type="ARBA" id="ARBA00001971"/>
    </source>
</evidence>
<dbReference type="OrthoDB" id="1844152at2759"/>
<keyword evidence="9" id="KW-1133">Transmembrane helix</keyword>
<gene>
    <name evidence="10" type="ORF">VP1G_07375</name>
</gene>
<dbReference type="PRINTS" id="PR00465">
    <property type="entry name" value="EP450IV"/>
</dbReference>
<proteinExistence type="inferred from homology"/>
<keyword evidence="7 8" id="KW-0349">Heme</keyword>
<dbReference type="Proteomes" id="UP000078576">
    <property type="component" value="Unassembled WGS sequence"/>
</dbReference>
<dbReference type="InterPro" id="IPR017972">
    <property type="entry name" value="Cyt_P450_CS"/>
</dbReference>
<evidence type="ECO:0000313" key="10">
    <source>
        <dbReference type="EMBL" id="KUI60138.1"/>
    </source>
</evidence>
<keyword evidence="4 8" id="KW-0560">Oxidoreductase</keyword>
<dbReference type="GO" id="GO:0020037">
    <property type="term" value="F:heme binding"/>
    <property type="evidence" value="ECO:0007669"/>
    <property type="project" value="InterPro"/>
</dbReference>
<evidence type="ECO:0000256" key="5">
    <source>
        <dbReference type="ARBA" id="ARBA00023004"/>
    </source>
</evidence>
<accession>A0A194V8D1</accession>
<evidence type="ECO:0000256" key="2">
    <source>
        <dbReference type="ARBA" id="ARBA00010617"/>
    </source>
</evidence>
<dbReference type="InterPro" id="IPR002403">
    <property type="entry name" value="Cyt_P450_E_grp-IV"/>
</dbReference>
<dbReference type="InterPro" id="IPR001128">
    <property type="entry name" value="Cyt_P450"/>
</dbReference>